<keyword evidence="5" id="KW-0325">Glycoprotein</keyword>
<evidence type="ECO:0000313" key="13">
    <source>
        <dbReference type="Proteomes" id="UP000433876"/>
    </source>
</evidence>
<proteinExistence type="inferred from homology"/>
<feature type="domain" description="CFEM" evidence="11">
    <location>
        <begin position="1"/>
        <end position="90"/>
    </location>
</feature>
<keyword evidence="8" id="KW-0449">Lipoprotein</keyword>
<evidence type="ECO:0000256" key="3">
    <source>
        <dbReference type="ARBA" id="ARBA00010031"/>
    </source>
</evidence>
<evidence type="ECO:0000259" key="11">
    <source>
        <dbReference type="PROSITE" id="PS52012"/>
    </source>
</evidence>
<sequence length="90" mass="8721">MKFTTIALALFSAVAMAQDCPQTTLMPACGATCIKSAASAVGCTGAGYACQCSKSAQVQASALGCVIAGCGFDVATTVINAAAAICTACT</sequence>
<feature type="disulfide bond" evidence="9">
    <location>
        <begin position="43"/>
        <end position="50"/>
    </location>
</feature>
<keyword evidence="5" id="KW-0336">GPI-anchor</keyword>
<protein>
    <recommendedName>
        <fullName evidence="11">CFEM domain-containing protein</fullName>
    </recommendedName>
</protein>
<keyword evidence="4" id="KW-0964">Secreted</keyword>
<dbReference type="GO" id="GO:0005576">
    <property type="term" value="C:extracellular region"/>
    <property type="evidence" value="ECO:0007669"/>
    <property type="project" value="UniProtKB-SubCell"/>
</dbReference>
<name>A0A8S8ZDX9_SORMA</name>
<evidence type="ECO:0000256" key="7">
    <source>
        <dbReference type="ARBA" id="ARBA00023157"/>
    </source>
</evidence>
<evidence type="ECO:0000256" key="9">
    <source>
        <dbReference type="PROSITE-ProRule" id="PRU01356"/>
    </source>
</evidence>
<keyword evidence="5" id="KW-0472">Membrane</keyword>
<feature type="signal peptide" evidence="10">
    <location>
        <begin position="1"/>
        <end position="17"/>
    </location>
</feature>
<dbReference type="EMBL" id="NMPR01000162">
    <property type="protein sequence ID" value="KAA8628817.1"/>
    <property type="molecule type" value="Genomic_DNA"/>
</dbReference>
<evidence type="ECO:0000256" key="2">
    <source>
        <dbReference type="ARBA" id="ARBA00004613"/>
    </source>
</evidence>
<comment type="subcellular location">
    <subcellularLocation>
        <location evidence="1">Membrane</location>
        <topology evidence="1">Lipid-anchor</topology>
        <topology evidence="1">GPI-anchor</topology>
    </subcellularLocation>
    <subcellularLocation>
        <location evidence="2">Secreted</location>
    </subcellularLocation>
</comment>
<evidence type="ECO:0000256" key="4">
    <source>
        <dbReference type="ARBA" id="ARBA00022525"/>
    </source>
</evidence>
<feature type="chain" id="PRO_5035917979" description="CFEM domain-containing protein" evidence="10">
    <location>
        <begin position="18"/>
        <end position="90"/>
    </location>
</feature>
<comment type="similarity">
    <text evidence="3">Belongs to the RBT5 family.</text>
</comment>
<dbReference type="OMA" id="TCGVPCI"/>
<evidence type="ECO:0000256" key="6">
    <source>
        <dbReference type="ARBA" id="ARBA00022729"/>
    </source>
</evidence>
<comment type="caution">
    <text evidence="9">Lacks conserved residue(s) required for the propagation of feature annotation.</text>
</comment>
<comment type="caution">
    <text evidence="12">The sequence shown here is derived from an EMBL/GenBank/DDBJ whole genome shotgun (WGS) entry which is preliminary data.</text>
</comment>
<evidence type="ECO:0000256" key="8">
    <source>
        <dbReference type="ARBA" id="ARBA00023288"/>
    </source>
</evidence>
<keyword evidence="6 10" id="KW-0732">Signal</keyword>
<dbReference type="Pfam" id="PF05730">
    <property type="entry name" value="CFEM"/>
    <property type="match status" value="1"/>
</dbReference>
<accession>A0A8S8ZDX9</accession>
<dbReference type="Proteomes" id="UP000433876">
    <property type="component" value="Unassembled WGS sequence"/>
</dbReference>
<reference evidence="12 13" key="1">
    <citation type="submission" date="2017-07" db="EMBL/GenBank/DDBJ databases">
        <title>Genome sequence of the Sordaria macrospora wild type strain R19027.</title>
        <authorList>
            <person name="Nowrousian M."/>
            <person name="Teichert I."/>
            <person name="Kueck U."/>
        </authorList>
    </citation>
    <scope>NUCLEOTIDE SEQUENCE [LARGE SCALE GENOMIC DNA]</scope>
    <source>
        <strain evidence="12 13">R19027</strain>
        <tissue evidence="12">Mycelium</tissue>
    </source>
</reference>
<keyword evidence="7 9" id="KW-1015">Disulfide bond</keyword>
<dbReference type="VEuPathDB" id="FungiDB:SMAC_05939"/>
<evidence type="ECO:0000256" key="1">
    <source>
        <dbReference type="ARBA" id="ARBA00004589"/>
    </source>
</evidence>
<evidence type="ECO:0000256" key="10">
    <source>
        <dbReference type="SAM" id="SignalP"/>
    </source>
</evidence>
<dbReference type="InterPro" id="IPR008427">
    <property type="entry name" value="Extracellular_membr_CFEM_dom"/>
</dbReference>
<dbReference type="PROSITE" id="PS52012">
    <property type="entry name" value="CFEM"/>
    <property type="match status" value="1"/>
</dbReference>
<evidence type="ECO:0000313" key="12">
    <source>
        <dbReference type="EMBL" id="KAA8628817.1"/>
    </source>
</evidence>
<gene>
    <name evidence="12" type="ORF">SMACR_05939</name>
</gene>
<dbReference type="GO" id="GO:0098552">
    <property type="term" value="C:side of membrane"/>
    <property type="evidence" value="ECO:0007669"/>
    <property type="project" value="UniProtKB-KW"/>
</dbReference>
<organism evidence="12 13">
    <name type="scientific">Sordaria macrospora</name>
    <dbReference type="NCBI Taxonomy" id="5147"/>
    <lineage>
        <taxon>Eukaryota</taxon>
        <taxon>Fungi</taxon>
        <taxon>Dikarya</taxon>
        <taxon>Ascomycota</taxon>
        <taxon>Pezizomycotina</taxon>
        <taxon>Sordariomycetes</taxon>
        <taxon>Sordariomycetidae</taxon>
        <taxon>Sordariales</taxon>
        <taxon>Sordariaceae</taxon>
        <taxon>Sordaria</taxon>
    </lineage>
</organism>
<evidence type="ECO:0000256" key="5">
    <source>
        <dbReference type="ARBA" id="ARBA00022622"/>
    </source>
</evidence>
<dbReference type="AlphaFoldDB" id="A0A8S8ZDX9"/>